<feature type="region of interest" description="Disordered" evidence="1">
    <location>
        <begin position="17"/>
        <end position="46"/>
    </location>
</feature>
<name>A0ABN6UAH8_9NOCA</name>
<evidence type="ECO:0000313" key="2">
    <source>
        <dbReference type="EMBL" id="BDU02140.1"/>
    </source>
</evidence>
<evidence type="ECO:0000313" key="3">
    <source>
        <dbReference type="Proteomes" id="UP001317870"/>
    </source>
</evidence>
<gene>
    <name evidence="2" type="ORF">IFM12276_51680</name>
</gene>
<proteinExistence type="predicted"/>
<reference evidence="2 3" key="1">
    <citation type="submission" date="2022-11" db="EMBL/GenBank/DDBJ databases">
        <title>Genome Sequencing of Nocardia sp. ON39_IFM12276 and assembly.</title>
        <authorList>
            <person name="Shimojima M."/>
            <person name="Toyokawa M."/>
            <person name="Uesaka K."/>
        </authorList>
    </citation>
    <scope>NUCLEOTIDE SEQUENCE [LARGE SCALE GENOMIC DNA]</scope>
    <source>
        <strain evidence="2 3">IFM 12276</strain>
    </source>
</reference>
<dbReference type="Proteomes" id="UP001317870">
    <property type="component" value="Chromosome"/>
</dbReference>
<evidence type="ECO:0000256" key="1">
    <source>
        <dbReference type="SAM" id="MobiDB-lite"/>
    </source>
</evidence>
<organism evidence="2 3">
    <name type="scientific">Nocardia sputorum</name>
    <dbReference type="NCBI Taxonomy" id="2984338"/>
    <lineage>
        <taxon>Bacteria</taxon>
        <taxon>Bacillati</taxon>
        <taxon>Actinomycetota</taxon>
        <taxon>Actinomycetes</taxon>
        <taxon>Mycobacteriales</taxon>
        <taxon>Nocardiaceae</taxon>
        <taxon>Nocardia</taxon>
    </lineage>
</organism>
<dbReference type="EMBL" id="AP026978">
    <property type="protein sequence ID" value="BDU02140.1"/>
    <property type="molecule type" value="Genomic_DNA"/>
</dbReference>
<sequence length="70" mass="7628">MAAVRPVVVKYAAPPEDALPHAHPRIPRAHSTVAADTIPTRSTRRDDERGLAAYLTRPTCPAGRVRTTDE</sequence>
<protein>
    <submittedName>
        <fullName evidence="2">Uncharacterized protein</fullName>
    </submittedName>
</protein>
<keyword evidence="3" id="KW-1185">Reference proteome</keyword>
<accession>A0ABN6UAH8</accession>